<comment type="caution">
    <text evidence="3">The sequence shown here is derived from an EMBL/GenBank/DDBJ whole genome shotgun (WGS) entry which is preliminary data.</text>
</comment>
<dbReference type="PANTHER" id="PTHR11362">
    <property type="entry name" value="PHOSPHATIDYLETHANOLAMINE-BINDING PROTEIN"/>
    <property type="match status" value="1"/>
</dbReference>
<dbReference type="OrthoDB" id="2506647at2759"/>
<dbReference type="SUPFAM" id="SSF49777">
    <property type="entry name" value="PEBP-like"/>
    <property type="match status" value="1"/>
</dbReference>
<dbReference type="GO" id="GO:0030414">
    <property type="term" value="F:peptidase inhibitor activity"/>
    <property type="evidence" value="ECO:0007669"/>
    <property type="project" value="TreeGrafter"/>
</dbReference>
<dbReference type="InterPro" id="IPR008914">
    <property type="entry name" value="PEBP"/>
</dbReference>
<evidence type="ECO:0000313" key="3">
    <source>
        <dbReference type="EMBL" id="RDW88136.1"/>
    </source>
</evidence>
<dbReference type="Pfam" id="PF01161">
    <property type="entry name" value="PBP"/>
    <property type="match status" value="1"/>
</dbReference>
<dbReference type="InterPro" id="IPR036610">
    <property type="entry name" value="PEBP-like_sf"/>
</dbReference>
<dbReference type="CDD" id="cd00866">
    <property type="entry name" value="PEBP_euk"/>
    <property type="match status" value="1"/>
</dbReference>
<proteinExistence type="inferred from homology"/>
<comment type="similarity">
    <text evidence="1">Belongs to the phosphatidylethanolamine-binding protein family.</text>
</comment>
<feature type="signal peptide" evidence="2">
    <location>
        <begin position="1"/>
        <end position="21"/>
    </location>
</feature>
<evidence type="ECO:0000256" key="1">
    <source>
        <dbReference type="ARBA" id="ARBA00007091"/>
    </source>
</evidence>
<evidence type="ECO:0000256" key="2">
    <source>
        <dbReference type="SAM" id="SignalP"/>
    </source>
</evidence>
<keyword evidence="2" id="KW-0732">Signal</keyword>
<accession>A0A3D8SPB3</accession>
<gene>
    <name evidence="3" type="ORF">BP6252_00168</name>
</gene>
<sequence length="223" mass="24883">MQLFPPVLIVCIVTISNFCLGNPVLPDQKVLAGGKGTFDAIRSVLKEAKIINEVADDFKPRCYVAPFYGSQKIPVAFGNIIKTSKTKGTPSVKITCPRQRETSGLTLILTDPDAPSRDNPKWSEMCHFIGLIPIEDKHDLDFSLAGTDFDEIVEYKPPGPPPKTGYHRYVFLLLEGNNTNLTAPEERQHWGFGKQRHGVRDWAKQEGLKVVGANFFIEKNKSQ</sequence>
<keyword evidence="4" id="KW-1185">Reference proteome</keyword>
<dbReference type="AlphaFoldDB" id="A0A3D8SPB3"/>
<dbReference type="GO" id="GO:0005543">
    <property type="term" value="F:phospholipid binding"/>
    <property type="evidence" value="ECO:0007669"/>
    <property type="project" value="TreeGrafter"/>
</dbReference>
<dbReference type="GO" id="GO:0030162">
    <property type="term" value="P:regulation of proteolysis"/>
    <property type="evidence" value="ECO:0007669"/>
    <property type="project" value="TreeGrafter"/>
</dbReference>
<dbReference type="InterPro" id="IPR035810">
    <property type="entry name" value="PEBP_euk"/>
</dbReference>
<dbReference type="STRING" id="1849047.A0A3D8SPB3"/>
<dbReference type="PROSITE" id="PS01220">
    <property type="entry name" value="PBP"/>
    <property type="match status" value="1"/>
</dbReference>
<dbReference type="InterPro" id="IPR001858">
    <property type="entry name" value="Phosphatidylethanolamine-bd_CS"/>
</dbReference>
<dbReference type="Gene3D" id="3.90.280.10">
    <property type="entry name" value="PEBP-like"/>
    <property type="match status" value="1"/>
</dbReference>
<reference evidence="3 4" key="1">
    <citation type="journal article" date="2018" name="IMA Fungus">
        <title>IMA Genome-F 9: Draft genome sequence of Annulohypoxylon stygium, Aspergillus mulundensis, Berkeleyomyces basicola (syn. Thielaviopsis basicola), Ceratocystis smalleyi, two Cercospora beticola strains, Coleophoma cylindrospora, Fusarium fracticaudum, Phialophora cf. hyalina, and Morchella septimelata.</title>
        <authorList>
            <person name="Wingfield B.D."/>
            <person name="Bills G.F."/>
            <person name="Dong Y."/>
            <person name="Huang W."/>
            <person name="Nel W.J."/>
            <person name="Swalarsk-Parry B.S."/>
            <person name="Vaghefi N."/>
            <person name="Wilken P.M."/>
            <person name="An Z."/>
            <person name="de Beer Z.W."/>
            <person name="De Vos L."/>
            <person name="Chen L."/>
            <person name="Duong T.A."/>
            <person name="Gao Y."/>
            <person name="Hammerbacher A."/>
            <person name="Kikkert J.R."/>
            <person name="Li Y."/>
            <person name="Li H."/>
            <person name="Li K."/>
            <person name="Li Q."/>
            <person name="Liu X."/>
            <person name="Ma X."/>
            <person name="Naidoo K."/>
            <person name="Pethybridge S.J."/>
            <person name="Sun J."/>
            <person name="Steenkamp E.T."/>
            <person name="van der Nest M.A."/>
            <person name="van Wyk S."/>
            <person name="Wingfield M.J."/>
            <person name="Xiong C."/>
            <person name="Yue Q."/>
            <person name="Zhang X."/>
        </authorList>
    </citation>
    <scope>NUCLEOTIDE SEQUENCE [LARGE SCALE GENOMIC DNA]</scope>
    <source>
        <strain evidence="3 4">BP6252</strain>
    </source>
</reference>
<dbReference type="Proteomes" id="UP000256645">
    <property type="component" value="Unassembled WGS sequence"/>
</dbReference>
<name>A0A3D8SPB3_9HELO</name>
<dbReference type="EMBL" id="PDLM01000001">
    <property type="protein sequence ID" value="RDW88136.1"/>
    <property type="molecule type" value="Genomic_DNA"/>
</dbReference>
<evidence type="ECO:0000313" key="4">
    <source>
        <dbReference type="Proteomes" id="UP000256645"/>
    </source>
</evidence>
<dbReference type="GO" id="GO:0046578">
    <property type="term" value="P:regulation of Ras protein signal transduction"/>
    <property type="evidence" value="ECO:0007669"/>
    <property type="project" value="TreeGrafter"/>
</dbReference>
<dbReference type="PANTHER" id="PTHR11362:SF148">
    <property type="entry name" value="CARBOXYPEPTIDASE Y INHIBITOR"/>
    <property type="match status" value="1"/>
</dbReference>
<protein>
    <submittedName>
        <fullName evidence="3">PEBP-like protein</fullName>
    </submittedName>
</protein>
<organism evidence="3 4">
    <name type="scientific">Coleophoma cylindrospora</name>
    <dbReference type="NCBI Taxonomy" id="1849047"/>
    <lineage>
        <taxon>Eukaryota</taxon>
        <taxon>Fungi</taxon>
        <taxon>Dikarya</taxon>
        <taxon>Ascomycota</taxon>
        <taxon>Pezizomycotina</taxon>
        <taxon>Leotiomycetes</taxon>
        <taxon>Helotiales</taxon>
        <taxon>Dermateaceae</taxon>
        <taxon>Coleophoma</taxon>
    </lineage>
</organism>
<feature type="chain" id="PRO_5017556010" evidence="2">
    <location>
        <begin position="22"/>
        <end position="223"/>
    </location>
</feature>